<reference evidence="1" key="1">
    <citation type="submission" date="2020-07" db="EMBL/GenBank/DDBJ databases">
        <title>Huge and variable diversity of episymbiotic CPR bacteria and DPANN archaea in groundwater ecosystems.</title>
        <authorList>
            <person name="He C.Y."/>
            <person name="Keren R."/>
            <person name="Whittaker M."/>
            <person name="Farag I.F."/>
            <person name="Doudna J."/>
            <person name="Cate J.H.D."/>
            <person name="Banfield J.F."/>
        </authorList>
    </citation>
    <scope>NUCLEOTIDE SEQUENCE</scope>
    <source>
        <strain evidence="1">NC_groundwater_1586_Pr3_B-0.1um_66_15</strain>
    </source>
</reference>
<dbReference type="AlphaFoldDB" id="A0A933KYQ2"/>
<proteinExistence type="predicted"/>
<organism evidence="1 2">
    <name type="scientific">Devosia nanyangense</name>
    <dbReference type="NCBI Taxonomy" id="1228055"/>
    <lineage>
        <taxon>Bacteria</taxon>
        <taxon>Pseudomonadati</taxon>
        <taxon>Pseudomonadota</taxon>
        <taxon>Alphaproteobacteria</taxon>
        <taxon>Hyphomicrobiales</taxon>
        <taxon>Devosiaceae</taxon>
        <taxon>Devosia</taxon>
    </lineage>
</organism>
<dbReference type="EMBL" id="JACRAF010000004">
    <property type="protein sequence ID" value="MBI4920296.1"/>
    <property type="molecule type" value="Genomic_DNA"/>
</dbReference>
<dbReference type="Proteomes" id="UP000782610">
    <property type="component" value="Unassembled WGS sequence"/>
</dbReference>
<gene>
    <name evidence="1" type="ORF">HY834_00975</name>
</gene>
<sequence length="98" mass="10985">MQVDQLVAELLARGDMNDDTTLELNRILADWRAGKLDPDDDVYLRALHARLENLTVEPEEPPLAAPPRLDGLSIDEWRDRALKAEAQLAQLEDAARNG</sequence>
<comment type="caution">
    <text evidence="1">The sequence shown here is derived from an EMBL/GenBank/DDBJ whole genome shotgun (WGS) entry which is preliminary data.</text>
</comment>
<accession>A0A933KYQ2</accession>
<name>A0A933KYQ2_9HYPH</name>
<protein>
    <submittedName>
        <fullName evidence="1">Uncharacterized protein</fullName>
    </submittedName>
</protein>
<evidence type="ECO:0000313" key="1">
    <source>
        <dbReference type="EMBL" id="MBI4920296.1"/>
    </source>
</evidence>
<evidence type="ECO:0000313" key="2">
    <source>
        <dbReference type="Proteomes" id="UP000782610"/>
    </source>
</evidence>